<name>A0A1E1MIM4_RHYSE</name>
<dbReference type="AlphaFoldDB" id="A0A1E1MIM4"/>
<gene>
    <name evidence="1" type="ORF">RSE6_09731</name>
</gene>
<organism evidence="1 2">
    <name type="scientific">Rhynchosporium secalis</name>
    <name type="common">Barley scald fungus</name>
    <dbReference type="NCBI Taxonomy" id="38038"/>
    <lineage>
        <taxon>Eukaryota</taxon>
        <taxon>Fungi</taxon>
        <taxon>Dikarya</taxon>
        <taxon>Ascomycota</taxon>
        <taxon>Pezizomycotina</taxon>
        <taxon>Leotiomycetes</taxon>
        <taxon>Helotiales</taxon>
        <taxon>Ploettnerulaceae</taxon>
        <taxon>Rhynchosporium</taxon>
    </lineage>
</organism>
<proteinExistence type="predicted"/>
<protein>
    <submittedName>
        <fullName evidence="1">Uncharacterized protein</fullName>
    </submittedName>
</protein>
<keyword evidence="2" id="KW-1185">Reference proteome</keyword>
<sequence>MDGMQARRKERRSTESKCCFCMLYASKLAIISKSRQLYKRRNTNSQTETHTERRN</sequence>
<evidence type="ECO:0000313" key="1">
    <source>
        <dbReference type="EMBL" id="CZT48958.1"/>
    </source>
</evidence>
<dbReference type="Proteomes" id="UP000177625">
    <property type="component" value="Unassembled WGS sequence"/>
</dbReference>
<accession>A0A1E1MIM4</accession>
<evidence type="ECO:0000313" key="2">
    <source>
        <dbReference type="Proteomes" id="UP000177625"/>
    </source>
</evidence>
<dbReference type="EMBL" id="FJVC01000358">
    <property type="protein sequence ID" value="CZT48958.1"/>
    <property type="molecule type" value="Genomic_DNA"/>
</dbReference>
<reference evidence="2" key="1">
    <citation type="submission" date="2016-03" db="EMBL/GenBank/DDBJ databases">
        <authorList>
            <person name="Guldener U."/>
        </authorList>
    </citation>
    <scope>NUCLEOTIDE SEQUENCE [LARGE SCALE GENOMIC DNA]</scope>
</reference>